<feature type="domain" description="SGNH hydrolase-type esterase" evidence="1">
    <location>
        <begin position="16"/>
        <end position="260"/>
    </location>
</feature>
<dbReference type="EMBL" id="CP101988">
    <property type="protein sequence ID" value="UUI74594.1"/>
    <property type="molecule type" value="Genomic_DNA"/>
</dbReference>
<dbReference type="CDD" id="cd01823">
    <property type="entry name" value="SEST_like"/>
    <property type="match status" value="1"/>
</dbReference>
<accession>A0ABY5KWL0</accession>
<dbReference type="Proteomes" id="UP001316189">
    <property type="component" value="Chromosome"/>
</dbReference>
<dbReference type="PANTHER" id="PTHR37981">
    <property type="entry name" value="LIPASE 2"/>
    <property type="match status" value="1"/>
</dbReference>
<protein>
    <submittedName>
        <fullName evidence="2">SGNH/GDSL hydrolase family protein</fullName>
    </submittedName>
</protein>
<evidence type="ECO:0000313" key="3">
    <source>
        <dbReference type="Proteomes" id="UP001316189"/>
    </source>
</evidence>
<proteinExistence type="predicted"/>
<gene>
    <name evidence="2" type="ORF">NP064_12420</name>
</gene>
<dbReference type="Gene3D" id="3.40.50.1110">
    <property type="entry name" value="SGNH hydrolase"/>
    <property type="match status" value="1"/>
</dbReference>
<dbReference type="InterPro" id="IPR036514">
    <property type="entry name" value="SGNH_hydro_sf"/>
</dbReference>
<dbReference type="GO" id="GO:0016787">
    <property type="term" value="F:hydrolase activity"/>
    <property type="evidence" value="ECO:0007669"/>
    <property type="project" value="UniProtKB-KW"/>
</dbReference>
<evidence type="ECO:0000313" key="2">
    <source>
        <dbReference type="EMBL" id="UUI74594.1"/>
    </source>
</evidence>
<name>A0ABY5KWL0_9CELL</name>
<evidence type="ECO:0000259" key="1">
    <source>
        <dbReference type="Pfam" id="PF13472"/>
    </source>
</evidence>
<dbReference type="InterPro" id="IPR013830">
    <property type="entry name" value="SGNH_hydro"/>
</dbReference>
<keyword evidence="3" id="KW-1185">Reference proteome</keyword>
<organism evidence="2 3">
    <name type="scientific">Cellulomonas chengniuliangii</name>
    <dbReference type="NCBI Taxonomy" id="2968084"/>
    <lineage>
        <taxon>Bacteria</taxon>
        <taxon>Bacillati</taxon>
        <taxon>Actinomycetota</taxon>
        <taxon>Actinomycetes</taxon>
        <taxon>Micrococcales</taxon>
        <taxon>Cellulomonadaceae</taxon>
        <taxon>Cellulomonas</taxon>
    </lineage>
</organism>
<sequence length="275" mass="28929">MTSRPDFLPLGSGFVALGDSFASGPGIPVLIDVERGRSDGNYPHLVAAELGLALTDATCRGASLEDMIDIPESAGVRGAPLPRQVDSLLPDTRLVTITAGGNDVGFVAALRTWSAVHAAERGQLPHGRGSLTSPPPEPVDRARVEESLRGVAPRLGDLVTAVRVHAPGARVVLVDYLTVLPPQGVEVPEAPLTPDEQEFLWHVAHTLEDVTATVAREHGALLVQASRASREHHAGSPEPWVEGFFPGLNVPPYHPDAAGHLAMSNLVVEALTATS</sequence>
<dbReference type="SUPFAM" id="SSF52266">
    <property type="entry name" value="SGNH hydrolase"/>
    <property type="match status" value="1"/>
</dbReference>
<dbReference type="Pfam" id="PF13472">
    <property type="entry name" value="Lipase_GDSL_2"/>
    <property type="match status" value="1"/>
</dbReference>
<reference evidence="2 3" key="1">
    <citation type="submission" date="2022-07" db="EMBL/GenBank/DDBJ databases">
        <title>Novel species in genus cellulomonas.</title>
        <authorList>
            <person name="Ye L."/>
        </authorList>
    </citation>
    <scope>NUCLEOTIDE SEQUENCE [LARGE SCALE GENOMIC DNA]</scope>
    <source>
        <strain evidence="3">zg-Y338</strain>
    </source>
</reference>
<dbReference type="RefSeq" id="WP_227570691.1">
    <property type="nucleotide sequence ID" value="NZ_CP101988.1"/>
</dbReference>
<dbReference type="PANTHER" id="PTHR37981:SF1">
    <property type="entry name" value="SGNH HYDROLASE-TYPE ESTERASE DOMAIN-CONTAINING PROTEIN"/>
    <property type="match status" value="1"/>
</dbReference>
<keyword evidence="2" id="KW-0378">Hydrolase</keyword>
<dbReference type="InterPro" id="IPR037460">
    <property type="entry name" value="SEST-like"/>
</dbReference>